<feature type="region of interest" description="Disordered" evidence="1">
    <location>
        <begin position="1"/>
        <end position="26"/>
    </location>
</feature>
<dbReference type="Proteomes" id="UP000184513">
    <property type="component" value="Unassembled WGS sequence"/>
</dbReference>
<gene>
    <name evidence="2" type="ORF">SAMN04488057_12248</name>
</gene>
<dbReference type="STRING" id="388280.SAMN04488057_12248"/>
<keyword evidence="3" id="KW-1185">Reference proteome</keyword>
<reference evidence="2 3" key="1">
    <citation type="submission" date="2016-11" db="EMBL/GenBank/DDBJ databases">
        <authorList>
            <person name="Jaros S."/>
            <person name="Januszkiewicz K."/>
            <person name="Wedrychowicz H."/>
        </authorList>
    </citation>
    <scope>NUCLEOTIDE SEQUENCE [LARGE SCALE GENOMIC DNA]</scope>
    <source>
        <strain evidence="2 3">CGMCC 1.6102</strain>
    </source>
</reference>
<evidence type="ECO:0000313" key="2">
    <source>
        <dbReference type="EMBL" id="SHN34133.1"/>
    </source>
</evidence>
<proteinExistence type="predicted"/>
<dbReference type="AlphaFoldDB" id="A0A1M7QRA3"/>
<protein>
    <submittedName>
        <fullName evidence="2">Uncharacterized protein</fullName>
    </submittedName>
</protein>
<accession>A0A1M7QRA3</accession>
<dbReference type="EMBL" id="FRCY01000022">
    <property type="protein sequence ID" value="SHN34133.1"/>
    <property type="molecule type" value="Genomic_DNA"/>
</dbReference>
<organism evidence="2 3">
    <name type="scientific">Cyclobacterium lianum</name>
    <dbReference type="NCBI Taxonomy" id="388280"/>
    <lineage>
        <taxon>Bacteria</taxon>
        <taxon>Pseudomonadati</taxon>
        <taxon>Bacteroidota</taxon>
        <taxon>Cytophagia</taxon>
        <taxon>Cytophagales</taxon>
        <taxon>Cyclobacteriaceae</taxon>
        <taxon>Cyclobacterium</taxon>
    </lineage>
</organism>
<evidence type="ECO:0000313" key="3">
    <source>
        <dbReference type="Proteomes" id="UP000184513"/>
    </source>
</evidence>
<sequence length="65" mass="7433">MNSANIMDKVSVTPRPNRRNGSRINQIKGYRSNNKIAIGQHNTKRMAQSTKPINVFIPERLALVW</sequence>
<evidence type="ECO:0000256" key="1">
    <source>
        <dbReference type="SAM" id="MobiDB-lite"/>
    </source>
</evidence>
<dbReference type="RefSeq" id="WP_178371564.1">
    <property type="nucleotide sequence ID" value="NZ_FRCY01000022.1"/>
</dbReference>
<name>A0A1M7QRA3_9BACT</name>